<keyword evidence="2" id="KW-0472">Membrane</keyword>
<feature type="region of interest" description="Disordered" evidence="1">
    <location>
        <begin position="154"/>
        <end position="173"/>
    </location>
</feature>
<name>X6NSZ8_RETFI</name>
<evidence type="ECO:0000256" key="3">
    <source>
        <dbReference type="SAM" id="SignalP"/>
    </source>
</evidence>
<keyword evidence="2" id="KW-0812">Transmembrane</keyword>
<accession>X6NSZ8</accession>
<proteinExistence type="predicted"/>
<feature type="transmembrane region" description="Helical" evidence="2">
    <location>
        <begin position="520"/>
        <end position="539"/>
    </location>
</feature>
<feature type="compositionally biased region" description="Basic and acidic residues" evidence="1">
    <location>
        <begin position="284"/>
        <end position="294"/>
    </location>
</feature>
<dbReference type="EMBL" id="ASPP01006088">
    <property type="protein sequence ID" value="ETO29385.1"/>
    <property type="molecule type" value="Genomic_DNA"/>
</dbReference>
<protein>
    <submittedName>
        <fullName evidence="4">Uncharacterized protein</fullName>
    </submittedName>
</protein>
<evidence type="ECO:0000256" key="1">
    <source>
        <dbReference type="SAM" id="MobiDB-lite"/>
    </source>
</evidence>
<dbReference type="AlphaFoldDB" id="X6NSZ8"/>
<feature type="compositionally biased region" description="Basic and acidic residues" evidence="1">
    <location>
        <begin position="803"/>
        <end position="826"/>
    </location>
</feature>
<dbReference type="Proteomes" id="UP000023152">
    <property type="component" value="Unassembled WGS sequence"/>
</dbReference>
<feature type="transmembrane region" description="Helical" evidence="2">
    <location>
        <begin position="615"/>
        <end position="640"/>
    </location>
</feature>
<feature type="region of interest" description="Disordered" evidence="1">
    <location>
        <begin position="279"/>
        <end position="300"/>
    </location>
</feature>
<evidence type="ECO:0000313" key="4">
    <source>
        <dbReference type="EMBL" id="ETO29385.1"/>
    </source>
</evidence>
<keyword evidence="3" id="KW-0732">Signal</keyword>
<feature type="chain" id="PRO_5004975756" evidence="3">
    <location>
        <begin position="21"/>
        <end position="937"/>
    </location>
</feature>
<feature type="compositionally biased region" description="Low complexity" evidence="1">
    <location>
        <begin position="157"/>
        <end position="173"/>
    </location>
</feature>
<feature type="signal peptide" evidence="3">
    <location>
        <begin position="1"/>
        <end position="20"/>
    </location>
</feature>
<feature type="region of interest" description="Disordered" evidence="1">
    <location>
        <begin position="803"/>
        <end position="828"/>
    </location>
</feature>
<organism evidence="4 5">
    <name type="scientific">Reticulomyxa filosa</name>
    <dbReference type="NCBI Taxonomy" id="46433"/>
    <lineage>
        <taxon>Eukaryota</taxon>
        <taxon>Sar</taxon>
        <taxon>Rhizaria</taxon>
        <taxon>Retaria</taxon>
        <taxon>Foraminifera</taxon>
        <taxon>Monothalamids</taxon>
        <taxon>Reticulomyxidae</taxon>
        <taxon>Reticulomyxa</taxon>
    </lineage>
</organism>
<feature type="non-terminal residue" evidence="4">
    <location>
        <position position="937"/>
    </location>
</feature>
<sequence length="937" mass="107544">MATTLTLIFFFFLHVERHIASPDELALPSPNTQGEWVWAEGWNVVMPSPENIKVSQELTAQIGTNPALGYLKSMQFFVGEKFIVESKVMGTLSPSITTFSSISASDDEPSITFDNSKLSDVPEVATIAIPEIMLFIYSFVHSLIVRTKSLENRNGAKQTNKQTNKQIKQPKQTGLKNRLSNWFGKKTKTNELTDARESSVLASQMSLSAEDSAVSPKKTNQNSESILIKDGTFDSQGWMYCGKPTKQLLRWRTTNQPSGKKIYRRRIWVRAAIWQPLIRQSSKQSDKPEQKDNATETESDNSADYLMTEILSSLIWHVHLMSHESLLKILPTDNVADLEKITIGKPHINQESEDGKQMEYRKRTESIDLAPSYGAKLANMTKSFVSSLAGINRKPASTYEHMKEVTFVENVRARAIRLGDLLVAMKRLPFGNTSFEDNSFYDSRLTIKQNLGSTLPDTPEGSELLCEKVFEGLSVVLSECLFHSSTQSYSSSDRNRLMKKLTEICTLYGALKDGNQMTNMLRVLLLLLLLLLFLPCAHYKCDIEQLTPNQIHTLQQHNVGIIATSLFSKCKPKRYDLFHMKKKLISLNLNNLQFWNVPLHMSLFFLIVFNMYTYLFIYLFIVYCMYHLLLFLFLFLKLCLFFPDMLTNMKHAGWIIRHKEKYDSLNSWNVRICQEALQGAQRNFQTWLKFMHDSVKSNVVAEVVLLYFETSTSTDLISKKPISLHNNCITYTHIFFYLFIYLFYSIVSVALCLFLIEKVSKIKEQYHVASILKGLNSELMANSQSYKVTANKNENHKMKAVVEAKKSNAKKSDTEKDEKKSEDETKSIQSPTVLSVDISEIRGTTSSIVGREVVSLASMTQVVQLNQYRQIQEQLARERADKEEKEQMHNTFLEYFRDESKKKLWWQYIEEIELLFQDDADISITLWKRGIFSGIPE</sequence>
<keyword evidence="2" id="KW-1133">Transmembrane helix</keyword>
<reference evidence="4 5" key="1">
    <citation type="journal article" date="2013" name="Curr. Biol.">
        <title>The Genome of the Foraminiferan Reticulomyxa filosa.</title>
        <authorList>
            <person name="Glockner G."/>
            <person name="Hulsmann N."/>
            <person name="Schleicher M."/>
            <person name="Noegel A.A."/>
            <person name="Eichinger L."/>
            <person name="Gallinger C."/>
            <person name="Pawlowski J."/>
            <person name="Sierra R."/>
            <person name="Euteneuer U."/>
            <person name="Pillet L."/>
            <person name="Moustafa A."/>
            <person name="Platzer M."/>
            <person name="Groth M."/>
            <person name="Szafranski K."/>
            <person name="Schliwa M."/>
        </authorList>
    </citation>
    <scope>NUCLEOTIDE SEQUENCE [LARGE SCALE GENOMIC DNA]</scope>
</reference>
<evidence type="ECO:0000256" key="2">
    <source>
        <dbReference type="SAM" id="Phobius"/>
    </source>
</evidence>
<gene>
    <name evidence="4" type="ORF">RFI_07735</name>
</gene>
<evidence type="ECO:0000313" key="5">
    <source>
        <dbReference type="Proteomes" id="UP000023152"/>
    </source>
</evidence>
<comment type="caution">
    <text evidence="4">The sequence shown here is derived from an EMBL/GenBank/DDBJ whole genome shotgun (WGS) entry which is preliminary data.</text>
</comment>
<feature type="transmembrane region" description="Helical" evidence="2">
    <location>
        <begin position="734"/>
        <end position="756"/>
    </location>
</feature>
<feature type="transmembrane region" description="Helical" evidence="2">
    <location>
        <begin position="589"/>
        <end position="609"/>
    </location>
</feature>
<keyword evidence="5" id="KW-1185">Reference proteome</keyword>